<feature type="domain" description="Protein arginine N-methyltransferase" evidence="4">
    <location>
        <begin position="921"/>
        <end position="1069"/>
    </location>
</feature>
<gene>
    <name evidence="5" type="ORF">DGYR_LOCUS4794</name>
</gene>
<dbReference type="CDD" id="cd02440">
    <property type="entry name" value="AdoMet_MTases"/>
    <property type="match status" value="1"/>
</dbReference>
<feature type="coiled-coil region" evidence="2">
    <location>
        <begin position="331"/>
        <end position="414"/>
    </location>
</feature>
<evidence type="ECO:0000313" key="6">
    <source>
        <dbReference type="Proteomes" id="UP000549394"/>
    </source>
</evidence>
<dbReference type="AlphaFoldDB" id="A0A7I8VKB2"/>
<dbReference type="InterPro" id="IPR029063">
    <property type="entry name" value="SAM-dependent_MTases_sf"/>
</dbReference>
<keyword evidence="1" id="KW-0949">S-adenosyl-L-methionine</keyword>
<dbReference type="Pfam" id="PF22528">
    <property type="entry name" value="PRMT_C"/>
    <property type="match status" value="1"/>
</dbReference>
<feature type="region of interest" description="Disordered" evidence="3">
    <location>
        <begin position="694"/>
        <end position="738"/>
    </location>
</feature>
<dbReference type="EMBL" id="CAJFCJ010000006">
    <property type="protein sequence ID" value="CAD5116145.1"/>
    <property type="molecule type" value="Genomic_DNA"/>
</dbReference>
<dbReference type="InterPro" id="IPR026205">
    <property type="entry name" value="PIBF1"/>
</dbReference>
<keyword evidence="6" id="KW-1185">Reference proteome</keyword>
<feature type="coiled-coil region" evidence="2">
    <location>
        <begin position="192"/>
        <end position="233"/>
    </location>
</feature>
<feature type="compositionally biased region" description="Polar residues" evidence="3">
    <location>
        <begin position="725"/>
        <end position="736"/>
    </location>
</feature>
<dbReference type="Gene3D" id="3.40.50.150">
    <property type="entry name" value="Vaccinia Virus protein VP39"/>
    <property type="match status" value="1"/>
</dbReference>
<dbReference type="PANTHER" id="PTHR18950:SF0">
    <property type="entry name" value="PROGESTERONE IMMUNOMODULATORY BINDING FACTOR 1"/>
    <property type="match status" value="1"/>
</dbReference>
<evidence type="ECO:0000256" key="2">
    <source>
        <dbReference type="SAM" id="Coils"/>
    </source>
</evidence>
<dbReference type="GO" id="GO:0005815">
    <property type="term" value="C:microtubule organizing center"/>
    <property type="evidence" value="ECO:0007669"/>
    <property type="project" value="TreeGrafter"/>
</dbReference>
<protein>
    <submittedName>
        <fullName evidence="5">DgyrCDS5068</fullName>
    </submittedName>
</protein>
<feature type="coiled-coil region" evidence="2">
    <location>
        <begin position="461"/>
        <end position="544"/>
    </location>
</feature>
<dbReference type="InterPro" id="IPR055135">
    <property type="entry name" value="PRMT_dom"/>
</dbReference>
<feature type="coiled-coil region" evidence="2">
    <location>
        <begin position="72"/>
        <end position="128"/>
    </location>
</feature>
<dbReference type="OrthoDB" id="7848332at2759"/>
<dbReference type="GO" id="GO:0060271">
    <property type="term" value="P:cilium assembly"/>
    <property type="evidence" value="ECO:0007669"/>
    <property type="project" value="TreeGrafter"/>
</dbReference>
<feature type="coiled-coil region" evidence="2">
    <location>
        <begin position="635"/>
        <end position="693"/>
    </location>
</feature>
<accession>A0A7I8VKB2</accession>
<evidence type="ECO:0000313" key="5">
    <source>
        <dbReference type="EMBL" id="CAD5116145.1"/>
    </source>
</evidence>
<evidence type="ECO:0000256" key="3">
    <source>
        <dbReference type="SAM" id="MobiDB-lite"/>
    </source>
</evidence>
<keyword evidence="2" id="KW-0175">Coiled coil</keyword>
<feature type="compositionally biased region" description="Polar residues" evidence="3">
    <location>
        <begin position="701"/>
        <end position="717"/>
    </location>
</feature>
<dbReference type="PANTHER" id="PTHR18950">
    <property type="entry name" value="PROGESTERONE-INDUCED BLOCKING FACTOR 1"/>
    <property type="match status" value="1"/>
</dbReference>
<feature type="region of interest" description="Disordered" evidence="3">
    <location>
        <begin position="23"/>
        <end position="45"/>
    </location>
</feature>
<comment type="caution">
    <text evidence="5">The sequence shown here is derived from an EMBL/GenBank/DDBJ whole genome shotgun (WGS) entry which is preliminary data.</text>
</comment>
<dbReference type="Proteomes" id="UP000549394">
    <property type="component" value="Unassembled WGS sequence"/>
</dbReference>
<sequence length="1090" mass="127671">MAYKSNASSGLDSDDLSLETTVPTDLSLSPDISHPSKSKVGRSQLEKKQLQHDLQVTKIELSQKCMLIDSIKSEYTQRIDDLQEQLADVTHAKQVLALRLDAEITKSQEEARKRQVAIQNQVEKLVNRQKILETQNEKLHSATEDIKKTLFDLAISEQQYLDLRQQNDTDIPLKEFVAMRLFEELKPWKLENEELRHKHKVTSDKNTRLKAEVTKLTEDIVTMKEKLEEHSIKNERLVLSLAEIKQHTTIDTYKVENYDRVHRERDDFEKELIDIQKRFSYINTANDVLTRERDELTSHLSASEKSNTLLKQDKDYMQRQLLDSQTKLMYLEERQIQLNNQLELAKQSREELYDKYVTSRDEYKEQYERKMSEQLDKMRFKTDNEIERLKTSAKEVYERENRSLREARDLAISERDRATASENELQHKYDQLLMDFRQKQSSTDQKIGELTNEVRLKAFEVERTAIVLEESNRNVQECQKECDKLNKKLEVMTKEYYSATGEKDKKITELQTRLQEVMCKLETYEKLENELDDVVMQAAESSESDRNGEDILLSYGYGANLPSMSKRRLQHSVQLARRVLQLEKECTLLKKQKEIEAEKKEKTFEQLRQANEVIDNSHQPYHYLVEALKHRDGIINDQKKCLESFEDDLQKVKKERNNLLQLKKQSERDIESLLLQNEELREMQNLINNLKTKKTGGISAKPSSYSRKTRVVASSSPNDDDCNVHNPSPTSFTNPKKFQYPEKDSRVMALEKLIHFEEVVEKKYGKIDDITSKDIYREPLLHFSYQRTRINHKNYMLAFKKSILSNKHLFKDRIVADISGGTGLFTIWALEAGAKYVFTFEPTEFYSITRQILKDNGYNDHVTVVPRDMKQTPLPKIFDILICDWQSEFIKPSNMINNLLFFRDNYLKQDGIILPRKIETYVAPMVNNKILLQNYHCFNNMYGLDMSELNHLARAEGRALSSPIGPNNIKSIPKLFKEYDAKTLNLSVFTKTTDFEFFLDSSSRIDGLLFYNKILFEDLHKAVSFESDPTVEYENPSSVIPQYVIVLKNSVVVKGKITFSSNIDMINDNRWKFILQSKTIDNNSKMEYFI</sequence>
<evidence type="ECO:0000256" key="1">
    <source>
        <dbReference type="ARBA" id="ARBA00022691"/>
    </source>
</evidence>
<dbReference type="Gene3D" id="2.70.160.11">
    <property type="entry name" value="Hnrnp arginine n-methyltransferase1"/>
    <property type="match status" value="1"/>
</dbReference>
<proteinExistence type="predicted"/>
<evidence type="ECO:0000259" key="4">
    <source>
        <dbReference type="Pfam" id="PF22528"/>
    </source>
</evidence>
<name>A0A7I8VKB2_9ANNE</name>
<reference evidence="5 6" key="1">
    <citation type="submission" date="2020-08" db="EMBL/GenBank/DDBJ databases">
        <authorList>
            <person name="Hejnol A."/>
        </authorList>
    </citation>
    <scope>NUCLEOTIDE SEQUENCE [LARGE SCALE GENOMIC DNA]</scope>
</reference>
<organism evidence="5 6">
    <name type="scientific">Dimorphilus gyrociliatus</name>
    <dbReference type="NCBI Taxonomy" id="2664684"/>
    <lineage>
        <taxon>Eukaryota</taxon>
        <taxon>Metazoa</taxon>
        <taxon>Spiralia</taxon>
        <taxon>Lophotrochozoa</taxon>
        <taxon>Annelida</taxon>
        <taxon>Polychaeta</taxon>
        <taxon>Polychaeta incertae sedis</taxon>
        <taxon>Dinophilidae</taxon>
        <taxon>Dimorphilus</taxon>
    </lineage>
</organism>
<dbReference type="SUPFAM" id="SSF53335">
    <property type="entry name" value="S-adenosyl-L-methionine-dependent methyltransferases"/>
    <property type="match status" value="1"/>
</dbReference>